<dbReference type="RefSeq" id="WP_168079447.1">
    <property type="nucleotide sequence ID" value="NZ_BAAAQJ010000027.1"/>
</dbReference>
<accession>A0A8J3PR56</accession>
<dbReference type="EMBL" id="BONU01000080">
    <property type="protein sequence ID" value="GIG76781.1"/>
    <property type="molecule type" value="Genomic_DNA"/>
</dbReference>
<organism evidence="2 3">
    <name type="scientific">Planosporangium flavigriseum</name>
    <dbReference type="NCBI Taxonomy" id="373681"/>
    <lineage>
        <taxon>Bacteria</taxon>
        <taxon>Bacillati</taxon>
        <taxon>Actinomycetota</taxon>
        <taxon>Actinomycetes</taxon>
        <taxon>Micromonosporales</taxon>
        <taxon>Micromonosporaceae</taxon>
        <taxon>Planosporangium</taxon>
    </lineage>
</organism>
<evidence type="ECO:0000256" key="1">
    <source>
        <dbReference type="SAM" id="Phobius"/>
    </source>
</evidence>
<keyword evidence="1" id="KW-1133">Transmembrane helix</keyword>
<proteinExistence type="predicted"/>
<evidence type="ECO:0000313" key="3">
    <source>
        <dbReference type="Proteomes" id="UP000653674"/>
    </source>
</evidence>
<comment type="caution">
    <text evidence="2">The sequence shown here is derived from an EMBL/GenBank/DDBJ whole genome shotgun (WGS) entry which is preliminary data.</text>
</comment>
<keyword evidence="1" id="KW-0472">Membrane</keyword>
<feature type="transmembrane region" description="Helical" evidence="1">
    <location>
        <begin position="15"/>
        <end position="34"/>
    </location>
</feature>
<keyword evidence="3" id="KW-1185">Reference proteome</keyword>
<protein>
    <submittedName>
        <fullName evidence="2">Uncharacterized protein</fullName>
    </submittedName>
</protein>
<evidence type="ECO:0000313" key="2">
    <source>
        <dbReference type="EMBL" id="GIG76781.1"/>
    </source>
</evidence>
<name>A0A8J3PR56_9ACTN</name>
<dbReference type="AlphaFoldDB" id="A0A8J3PR56"/>
<dbReference type="Proteomes" id="UP000653674">
    <property type="component" value="Unassembled WGS sequence"/>
</dbReference>
<gene>
    <name evidence="2" type="ORF">Pfl04_51850</name>
</gene>
<keyword evidence="1" id="KW-0812">Transmembrane</keyword>
<sequence>MSVAREPMLIIQQAALIQAALIAFAVLAVAVMLMPEARRRLCATAARMAAARLRRTRRATEVADVRRYADEVAVAARRATITAERRHDEWKRAERECAAAWQAYEAADEAARVAAQAAMYSLPVQTAEEHAANWRRVCDAATGAYRRGELSVEQLRDLVGQRDSWGAQRNRYEQEARLRRAVREKLLAAYRTGSEMERAARNAADMAAAAKRSLDAEAAAAAERAAVVGSGRAVRIPRQRPARPAVARSASASASATATATALLAGPAAGL</sequence>
<reference evidence="2" key="1">
    <citation type="submission" date="2021-01" db="EMBL/GenBank/DDBJ databases">
        <title>Whole genome shotgun sequence of Planosporangium flavigriseum NBRC 105377.</title>
        <authorList>
            <person name="Komaki H."/>
            <person name="Tamura T."/>
        </authorList>
    </citation>
    <scope>NUCLEOTIDE SEQUENCE</scope>
    <source>
        <strain evidence="2">NBRC 105377</strain>
    </source>
</reference>